<evidence type="ECO:0000313" key="2">
    <source>
        <dbReference type="Proteomes" id="UP001367508"/>
    </source>
</evidence>
<dbReference type="AlphaFoldDB" id="A0AAN9R4D8"/>
<dbReference type="Gene3D" id="3.40.50.300">
    <property type="entry name" value="P-loop containing nucleotide triphosphate hydrolases"/>
    <property type="match status" value="1"/>
</dbReference>
<proteinExistence type="predicted"/>
<dbReference type="GO" id="GO:0005524">
    <property type="term" value="F:ATP binding"/>
    <property type="evidence" value="ECO:0007669"/>
    <property type="project" value="InterPro"/>
</dbReference>
<dbReference type="InterPro" id="IPR027417">
    <property type="entry name" value="P-loop_NTPase"/>
</dbReference>
<dbReference type="PANTHER" id="PTHR48466:SF2">
    <property type="entry name" value="OS10G0509000 PROTEIN"/>
    <property type="match status" value="1"/>
</dbReference>
<protein>
    <submittedName>
        <fullName evidence="1">Uncharacterized protein</fullName>
    </submittedName>
</protein>
<evidence type="ECO:0000313" key="1">
    <source>
        <dbReference type="EMBL" id="KAK7361865.1"/>
    </source>
</evidence>
<keyword evidence="2" id="KW-1185">Reference proteome</keyword>
<sequence length="271" mass="30270">MLTCISSSQAASAAVRHWLSPLLKIADAEAQGYNSDKDWYGRFMPLTEVIMEFFINRSLIKMIEQVVDEDGSVKDSASLALKQSRQQVQVIERKLHLDDIEKLLNNLIQLDVINARATYGLSFGGSSPHIFLSDRNGSSSTIGTLTKNDKSYGPLPSNKEWKLYLPKAYHPLLLQRHRENLQKAKRDVNLATLVAAPDNAHPVPVDFLVLASEPAQIPWFDSVFADIGNEQSLSQSLSTFSGHLKQNIKSQSQLQPQPQSVILLTKIKEFT</sequence>
<comment type="caution">
    <text evidence="1">The sequence shown here is derived from an EMBL/GenBank/DDBJ whole genome shotgun (WGS) entry which is preliminary data.</text>
</comment>
<dbReference type="GO" id="GO:0030983">
    <property type="term" value="F:mismatched DNA binding"/>
    <property type="evidence" value="ECO:0007669"/>
    <property type="project" value="InterPro"/>
</dbReference>
<dbReference type="Proteomes" id="UP001367508">
    <property type="component" value="Unassembled WGS sequence"/>
</dbReference>
<organism evidence="1 2">
    <name type="scientific">Canavalia gladiata</name>
    <name type="common">Sword bean</name>
    <name type="synonym">Dolichos gladiatus</name>
    <dbReference type="NCBI Taxonomy" id="3824"/>
    <lineage>
        <taxon>Eukaryota</taxon>
        <taxon>Viridiplantae</taxon>
        <taxon>Streptophyta</taxon>
        <taxon>Embryophyta</taxon>
        <taxon>Tracheophyta</taxon>
        <taxon>Spermatophyta</taxon>
        <taxon>Magnoliopsida</taxon>
        <taxon>eudicotyledons</taxon>
        <taxon>Gunneridae</taxon>
        <taxon>Pentapetalae</taxon>
        <taxon>rosids</taxon>
        <taxon>fabids</taxon>
        <taxon>Fabales</taxon>
        <taxon>Fabaceae</taxon>
        <taxon>Papilionoideae</taxon>
        <taxon>50 kb inversion clade</taxon>
        <taxon>NPAAA clade</taxon>
        <taxon>indigoferoid/millettioid clade</taxon>
        <taxon>Phaseoleae</taxon>
        <taxon>Canavalia</taxon>
    </lineage>
</organism>
<gene>
    <name evidence="1" type="ORF">VNO77_03953</name>
</gene>
<dbReference type="InterPro" id="IPR045076">
    <property type="entry name" value="MutS"/>
</dbReference>
<dbReference type="EMBL" id="JAYMYQ010000001">
    <property type="protein sequence ID" value="KAK7361865.1"/>
    <property type="molecule type" value="Genomic_DNA"/>
</dbReference>
<name>A0AAN9R4D8_CANGL</name>
<dbReference type="PANTHER" id="PTHR48466">
    <property type="entry name" value="OS10G0509000 PROTEIN-RELATED"/>
    <property type="match status" value="1"/>
</dbReference>
<accession>A0AAN9R4D8</accession>
<dbReference type="GO" id="GO:0006298">
    <property type="term" value="P:mismatch repair"/>
    <property type="evidence" value="ECO:0007669"/>
    <property type="project" value="InterPro"/>
</dbReference>
<dbReference type="GO" id="GO:0140664">
    <property type="term" value="F:ATP-dependent DNA damage sensor activity"/>
    <property type="evidence" value="ECO:0007669"/>
    <property type="project" value="InterPro"/>
</dbReference>
<reference evidence="1 2" key="1">
    <citation type="submission" date="2024-01" db="EMBL/GenBank/DDBJ databases">
        <title>The genomes of 5 underutilized Papilionoideae crops provide insights into root nodulation and disease resistanc.</title>
        <authorList>
            <person name="Jiang F."/>
        </authorList>
    </citation>
    <scope>NUCLEOTIDE SEQUENCE [LARGE SCALE GENOMIC DNA]</scope>
    <source>
        <strain evidence="1">LVBAO_FW01</strain>
        <tissue evidence="1">Leaves</tissue>
    </source>
</reference>